<evidence type="ECO:0008006" key="3">
    <source>
        <dbReference type="Google" id="ProtNLM"/>
    </source>
</evidence>
<dbReference type="EMBL" id="BAAAZE010000005">
    <property type="protein sequence ID" value="GAA4017509.1"/>
    <property type="molecule type" value="Genomic_DNA"/>
</dbReference>
<dbReference type="RefSeq" id="WP_344762277.1">
    <property type="nucleotide sequence ID" value="NZ_BAAAZE010000005.1"/>
</dbReference>
<proteinExistence type="predicted"/>
<gene>
    <name evidence="1" type="ORF">GCM10022212_11410</name>
</gene>
<evidence type="ECO:0000313" key="1">
    <source>
        <dbReference type="EMBL" id="GAA4017509.1"/>
    </source>
</evidence>
<sequence>MEYVPVQLKLKDHEIPDKFTYPESFDKYLLTYKVNDPFEFKDLDPWGITADAEYNCRLSEKFNLPLVQFAQAWLEDMIACFVVGTGSDPKVLVLNPWALKPVGENKWEEYIQVLEELENFDAWLAWARASDLVLEYAERFAHESLSVSNTTPERKAKLNLASSNHDELPDRRI</sequence>
<protein>
    <recommendedName>
        <fullName evidence="3">SMI1/KNR4 family protein</fullName>
    </recommendedName>
</protein>
<keyword evidence="2" id="KW-1185">Reference proteome</keyword>
<dbReference type="Proteomes" id="UP001501353">
    <property type="component" value="Unassembled WGS sequence"/>
</dbReference>
<evidence type="ECO:0000313" key="2">
    <source>
        <dbReference type="Proteomes" id="UP001501353"/>
    </source>
</evidence>
<organism evidence="1 2">
    <name type="scientific">Actimicrobium antarcticum</name>
    <dbReference type="NCBI Taxonomy" id="1051899"/>
    <lineage>
        <taxon>Bacteria</taxon>
        <taxon>Pseudomonadati</taxon>
        <taxon>Pseudomonadota</taxon>
        <taxon>Betaproteobacteria</taxon>
        <taxon>Burkholderiales</taxon>
        <taxon>Oxalobacteraceae</taxon>
        <taxon>Actimicrobium</taxon>
    </lineage>
</organism>
<reference evidence="2" key="1">
    <citation type="journal article" date="2019" name="Int. J. Syst. Evol. Microbiol.">
        <title>The Global Catalogue of Microorganisms (GCM) 10K type strain sequencing project: providing services to taxonomists for standard genome sequencing and annotation.</title>
        <authorList>
            <consortium name="The Broad Institute Genomics Platform"/>
            <consortium name="The Broad Institute Genome Sequencing Center for Infectious Disease"/>
            <person name="Wu L."/>
            <person name="Ma J."/>
        </authorList>
    </citation>
    <scope>NUCLEOTIDE SEQUENCE [LARGE SCALE GENOMIC DNA]</scope>
    <source>
        <strain evidence="2">JCM 16673</strain>
    </source>
</reference>
<name>A0ABP7SWG3_9BURK</name>
<comment type="caution">
    <text evidence="1">The sequence shown here is derived from an EMBL/GenBank/DDBJ whole genome shotgun (WGS) entry which is preliminary data.</text>
</comment>
<accession>A0ABP7SWG3</accession>